<dbReference type="OrthoDB" id="66881at2759"/>
<evidence type="ECO:0000256" key="5">
    <source>
        <dbReference type="ARBA" id="ARBA00023002"/>
    </source>
</evidence>
<keyword evidence="5 6" id="KW-0560">Oxidoreductase</keyword>
<dbReference type="InterPro" id="IPR050346">
    <property type="entry name" value="FMO-like"/>
</dbReference>
<keyword evidence="8" id="KW-1185">Reference proteome</keyword>
<evidence type="ECO:0000256" key="3">
    <source>
        <dbReference type="ARBA" id="ARBA00022827"/>
    </source>
</evidence>
<dbReference type="PIRSF" id="PIRSF000332">
    <property type="entry name" value="FMO"/>
    <property type="match status" value="1"/>
</dbReference>
<dbReference type="AlphaFoldDB" id="A0A6P8IS74"/>
<sequence>MSRVHREVVVIGAGWSGLLACKYMLEEKLSVVVLEKRPEIGGVWNYSDDPSILTVMKRTQCTSSSSVTEISDFPMPDEMGEFPRHAQIYKYLNDFCDAFALHPHIVLSCGVVQADKIGDNWEVLGEDGNIYIGSKLVVCAGVHQKPNRELENTLFSDYTGEVMHSGTLKSFIPEHIGKRVMIVGGGETAADIVEEWYEGGAGQIIWSIPRGQHFFRKYSKILPNRKPQTLDKASSRAIKTIAPYTKGKPGLAWVCHWTTAGSLLAYQGHGIPEWKNEAEFFHFFINKNGHVLDLVDYKHVVPKGAIDGAEGKKIYLSDGTQAEVDVIIQCTGYRTEFPFLPPKYQVPLINNYKFIFNVEDPSLAFIGYVRPIVGSIPILSEVQSCLTARVFSGVVHLPDNGDLVNETNKDTEFWSNYFKDSSKRLSTLVEAFTYLDDILVKSGRCVSWVELFKDSPRDWFTTMLSPGCSSYMRLTTKGEEREKALANLRRRGQGCISPLHLLLIAFCRFIWFDWWLIQLGKVKYMFQTNKFCKKVQDYAVVRFANWVWTAPKRWLFDNKTRAS</sequence>
<keyword evidence="6" id="KW-0472">Membrane</keyword>
<dbReference type="PROSITE" id="PS51257">
    <property type="entry name" value="PROKAR_LIPOPROTEIN"/>
    <property type="match status" value="1"/>
</dbReference>
<keyword evidence="6" id="KW-0256">Endoplasmic reticulum</keyword>
<evidence type="ECO:0000313" key="9">
    <source>
        <dbReference type="RefSeq" id="XP_031569088.1"/>
    </source>
</evidence>
<evidence type="ECO:0000256" key="2">
    <source>
        <dbReference type="ARBA" id="ARBA00022630"/>
    </source>
</evidence>
<name>A0A6P8IS74_ACTTE</name>
<dbReference type="Pfam" id="PF00743">
    <property type="entry name" value="FMO-like"/>
    <property type="match status" value="1"/>
</dbReference>
<keyword evidence="2 6" id="KW-0285">Flavoprotein</keyword>
<proteinExistence type="inferred from homology"/>
<keyword evidence="6 7" id="KW-0503">Monooxygenase</keyword>
<comment type="similarity">
    <text evidence="1 6 7">Belongs to the FMO family.</text>
</comment>
<evidence type="ECO:0000256" key="4">
    <source>
        <dbReference type="ARBA" id="ARBA00022857"/>
    </source>
</evidence>
<keyword evidence="3 6" id="KW-0274">FAD</keyword>
<dbReference type="Gene3D" id="3.50.50.60">
    <property type="entry name" value="FAD/NAD(P)-binding domain"/>
    <property type="match status" value="4"/>
</dbReference>
<gene>
    <name evidence="9" type="primary">LOC116303645</name>
</gene>
<dbReference type="InterPro" id="IPR000960">
    <property type="entry name" value="Flavin_mOase"/>
</dbReference>
<protein>
    <recommendedName>
        <fullName evidence="7">Flavin-containing monooxygenase</fullName>
        <ecNumber evidence="7">1.-.-.-</ecNumber>
    </recommendedName>
</protein>
<dbReference type="Proteomes" id="UP000515163">
    <property type="component" value="Unplaced"/>
</dbReference>
<dbReference type="KEGG" id="aten:116303645"/>
<dbReference type="InterPro" id="IPR036188">
    <property type="entry name" value="FAD/NAD-bd_sf"/>
</dbReference>
<evidence type="ECO:0000256" key="6">
    <source>
        <dbReference type="PIRNR" id="PIRNR000332"/>
    </source>
</evidence>
<dbReference type="InterPro" id="IPR020946">
    <property type="entry name" value="Flavin_mOase-like"/>
</dbReference>
<dbReference type="GO" id="GO:0005789">
    <property type="term" value="C:endoplasmic reticulum membrane"/>
    <property type="evidence" value="ECO:0007669"/>
    <property type="project" value="UniProtKB-SubCell"/>
</dbReference>
<evidence type="ECO:0000313" key="8">
    <source>
        <dbReference type="Proteomes" id="UP000515163"/>
    </source>
</evidence>
<dbReference type="PRINTS" id="PR00370">
    <property type="entry name" value="FMOXYGENASE"/>
</dbReference>
<dbReference type="RefSeq" id="XP_031569088.1">
    <property type="nucleotide sequence ID" value="XM_031713228.1"/>
</dbReference>
<dbReference type="GO" id="GO:0004499">
    <property type="term" value="F:N,N-dimethylaniline monooxygenase activity"/>
    <property type="evidence" value="ECO:0007669"/>
    <property type="project" value="UniProtKB-UniRule"/>
</dbReference>
<comment type="subcellular location">
    <subcellularLocation>
        <location evidence="6">Endoplasmic reticulum membrane</location>
    </subcellularLocation>
</comment>
<dbReference type="PANTHER" id="PTHR23023">
    <property type="entry name" value="DIMETHYLANILINE MONOOXYGENASE"/>
    <property type="match status" value="1"/>
</dbReference>
<evidence type="ECO:0000256" key="1">
    <source>
        <dbReference type="ARBA" id="ARBA00009183"/>
    </source>
</evidence>
<dbReference type="InParanoid" id="A0A6P8IS74"/>
<dbReference type="SUPFAM" id="SSF51905">
    <property type="entry name" value="FAD/NAD(P)-binding domain"/>
    <property type="match status" value="2"/>
</dbReference>
<dbReference type="GO" id="GO:0050660">
    <property type="term" value="F:flavin adenine dinucleotide binding"/>
    <property type="evidence" value="ECO:0007669"/>
    <property type="project" value="InterPro"/>
</dbReference>
<accession>A0A6P8IS74</accession>
<organism evidence="8 9">
    <name type="scientific">Actinia tenebrosa</name>
    <name type="common">Australian red waratah sea anemone</name>
    <dbReference type="NCBI Taxonomy" id="6105"/>
    <lineage>
        <taxon>Eukaryota</taxon>
        <taxon>Metazoa</taxon>
        <taxon>Cnidaria</taxon>
        <taxon>Anthozoa</taxon>
        <taxon>Hexacorallia</taxon>
        <taxon>Actiniaria</taxon>
        <taxon>Actiniidae</taxon>
        <taxon>Actinia</taxon>
    </lineage>
</organism>
<dbReference type="GeneID" id="116303645"/>
<dbReference type="EC" id="1.-.-.-" evidence="7"/>
<comment type="cofactor">
    <cofactor evidence="6 7">
        <name>FAD</name>
        <dbReference type="ChEBI" id="CHEBI:57692"/>
    </cofactor>
</comment>
<evidence type="ECO:0000256" key="7">
    <source>
        <dbReference type="RuleBase" id="RU361177"/>
    </source>
</evidence>
<keyword evidence="4 6" id="KW-0521">NADP</keyword>
<reference evidence="9" key="1">
    <citation type="submission" date="2025-08" db="UniProtKB">
        <authorList>
            <consortium name="RefSeq"/>
        </authorList>
    </citation>
    <scope>IDENTIFICATION</scope>
    <source>
        <tissue evidence="9">Tentacle</tissue>
    </source>
</reference>
<dbReference type="GO" id="GO:0050661">
    <property type="term" value="F:NADP binding"/>
    <property type="evidence" value="ECO:0007669"/>
    <property type="project" value="InterPro"/>
</dbReference>